<keyword evidence="2" id="KW-0732">Signal</keyword>
<dbReference type="EMBL" id="CP060717">
    <property type="protein sequence ID" value="QNN64683.1"/>
    <property type="molecule type" value="Genomic_DNA"/>
</dbReference>
<keyword evidence="4" id="KW-1185">Reference proteome</keyword>
<feature type="region of interest" description="Disordered" evidence="1">
    <location>
        <begin position="237"/>
        <end position="270"/>
    </location>
</feature>
<evidence type="ECO:0000313" key="4">
    <source>
        <dbReference type="Proteomes" id="UP000515955"/>
    </source>
</evidence>
<gene>
    <name evidence="3" type="ORF">H9L12_10445</name>
</gene>
<reference evidence="3 4" key="1">
    <citation type="submission" date="2020-08" db="EMBL/GenBank/DDBJ databases">
        <title>Genome sequence of Sphingomonas rhizophila KACC 19189T.</title>
        <authorList>
            <person name="Hyun D.-W."/>
            <person name="Bae J.-W."/>
        </authorList>
    </citation>
    <scope>NUCLEOTIDE SEQUENCE [LARGE SCALE GENOMIC DNA]</scope>
    <source>
        <strain evidence="3 4">KACC 19189</strain>
    </source>
</reference>
<dbReference type="SUPFAM" id="SSF55166">
    <property type="entry name" value="Hedgehog/DD-peptidase"/>
    <property type="match status" value="1"/>
</dbReference>
<feature type="chain" id="PRO_5028940640" evidence="2">
    <location>
        <begin position="19"/>
        <end position="270"/>
    </location>
</feature>
<dbReference type="Gene3D" id="3.30.1380.10">
    <property type="match status" value="1"/>
</dbReference>
<sequence>MRWLFAFIALLAAVPAVAQAPARFDPAADYITPGQDEPGYQRWALAAPERATQARTLYGYLLAHKVAGVVPTWQLTRTASSWQRCGAQPFEVPPESEWPNLVETLKYVRDHVVPVVGPVEPVSVYRNELLNVCAGGAADSAHRHFFALDLVPLRPTTREALMRGVCAIHSWQGGGYAVGLGFYKGLRFHVDSKKYRKWGAAMGDERTIGCPHLMAQLAAQAAASKAALQAKAVPAADVTPMPSGPLATASAPPVETAPPPVETPAAATQP</sequence>
<accession>A0A7G9SA08</accession>
<dbReference type="Proteomes" id="UP000515955">
    <property type="component" value="Chromosome"/>
</dbReference>
<protein>
    <submittedName>
        <fullName evidence="3">Uncharacterized protein</fullName>
    </submittedName>
</protein>
<feature type="signal peptide" evidence="2">
    <location>
        <begin position="1"/>
        <end position="18"/>
    </location>
</feature>
<evidence type="ECO:0000256" key="1">
    <source>
        <dbReference type="SAM" id="MobiDB-lite"/>
    </source>
</evidence>
<proteinExistence type="predicted"/>
<dbReference type="KEGG" id="srhi:H9L12_10445"/>
<dbReference type="InterPro" id="IPR009045">
    <property type="entry name" value="Zn_M74/Hedgehog-like"/>
</dbReference>
<evidence type="ECO:0000313" key="3">
    <source>
        <dbReference type="EMBL" id="QNN64683.1"/>
    </source>
</evidence>
<name>A0A7G9SA08_9SPHN</name>
<dbReference type="AlphaFoldDB" id="A0A7G9SA08"/>
<dbReference type="RefSeq" id="WP_187541682.1">
    <property type="nucleotide sequence ID" value="NZ_CP060717.1"/>
</dbReference>
<organism evidence="3 4">
    <name type="scientific">Sphingomonas rhizophila</name>
    <dbReference type="NCBI Taxonomy" id="2071607"/>
    <lineage>
        <taxon>Bacteria</taxon>
        <taxon>Pseudomonadati</taxon>
        <taxon>Pseudomonadota</taxon>
        <taxon>Alphaproteobacteria</taxon>
        <taxon>Sphingomonadales</taxon>
        <taxon>Sphingomonadaceae</taxon>
        <taxon>Sphingomonas</taxon>
    </lineage>
</organism>
<evidence type="ECO:0000256" key="2">
    <source>
        <dbReference type="SAM" id="SignalP"/>
    </source>
</evidence>